<evidence type="ECO:0000313" key="5">
    <source>
        <dbReference type="EMBL" id="GFH29102.1"/>
    </source>
</evidence>
<dbReference type="Proteomes" id="UP000485058">
    <property type="component" value="Unassembled WGS sequence"/>
</dbReference>
<dbReference type="EMBL" id="BLLF01004183">
    <property type="protein sequence ID" value="GFH29102.1"/>
    <property type="molecule type" value="Genomic_DNA"/>
</dbReference>
<organism evidence="5 6">
    <name type="scientific">Haematococcus lacustris</name>
    <name type="common">Green alga</name>
    <name type="synonym">Haematococcus pluvialis</name>
    <dbReference type="NCBI Taxonomy" id="44745"/>
    <lineage>
        <taxon>Eukaryota</taxon>
        <taxon>Viridiplantae</taxon>
        <taxon>Chlorophyta</taxon>
        <taxon>core chlorophytes</taxon>
        <taxon>Chlorophyceae</taxon>
        <taxon>CS clade</taxon>
        <taxon>Chlamydomonadales</taxon>
        <taxon>Haematococcaceae</taxon>
        <taxon>Haematococcus</taxon>
    </lineage>
</organism>
<dbReference type="Pfam" id="PF00225">
    <property type="entry name" value="Kinesin"/>
    <property type="match status" value="1"/>
</dbReference>
<dbReference type="PANTHER" id="PTHR47968:SF75">
    <property type="entry name" value="CENTROMERE-ASSOCIATED PROTEIN E"/>
    <property type="match status" value="1"/>
</dbReference>
<reference evidence="5 6" key="1">
    <citation type="submission" date="2020-02" db="EMBL/GenBank/DDBJ databases">
        <title>Draft genome sequence of Haematococcus lacustris strain NIES-144.</title>
        <authorList>
            <person name="Morimoto D."/>
            <person name="Nakagawa S."/>
            <person name="Yoshida T."/>
            <person name="Sawayama S."/>
        </authorList>
    </citation>
    <scope>NUCLEOTIDE SEQUENCE [LARGE SCALE GENOMIC DNA]</scope>
    <source>
        <strain evidence="5 6">NIES-144</strain>
    </source>
</reference>
<gene>
    <name evidence="5" type="ORF">HaLaN_27707</name>
</gene>
<protein>
    <submittedName>
        <fullName evidence="5">Kinesin family-like protein</fullName>
    </submittedName>
</protein>
<accession>A0A6A0A962</accession>
<dbReference type="InterPro" id="IPR027417">
    <property type="entry name" value="P-loop_NTPase"/>
</dbReference>
<comment type="caution">
    <text evidence="5">The sequence shown here is derived from an EMBL/GenBank/DDBJ whole genome shotgun (WGS) entry which is preliminary data.</text>
</comment>
<evidence type="ECO:0000259" key="4">
    <source>
        <dbReference type="PROSITE" id="PS50067"/>
    </source>
</evidence>
<feature type="non-terminal residue" evidence="5">
    <location>
        <position position="1"/>
    </location>
</feature>
<keyword evidence="6" id="KW-1185">Reference proteome</keyword>
<dbReference type="AlphaFoldDB" id="A0A6A0A962"/>
<feature type="domain" description="Kinesin motor" evidence="4">
    <location>
        <begin position="1"/>
        <end position="62"/>
    </location>
</feature>
<dbReference type="PROSITE" id="PS50067">
    <property type="entry name" value="KINESIN_MOTOR_2"/>
    <property type="match status" value="1"/>
</dbReference>
<dbReference type="GO" id="GO:0008017">
    <property type="term" value="F:microtubule binding"/>
    <property type="evidence" value="ECO:0007669"/>
    <property type="project" value="InterPro"/>
</dbReference>
<comment type="caution">
    <text evidence="3">Lacks conserved residue(s) required for the propagation of feature annotation.</text>
</comment>
<keyword evidence="1" id="KW-0175">Coiled coil</keyword>
<comment type="similarity">
    <text evidence="3">Belongs to the TRAFAC class myosin-kinesin ATPase superfamily. Kinesin family.</text>
</comment>
<evidence type="ECO:0000256" key="1">
    <source>
        <dbReference type="ARBA" id="ARBA00023054"/>
    </source>
</evidence>
<dbReference type="PANTHER" id="PTHR47968">
    <property type="entry name" value="CENTROMERE PROTEIN E"/>
    <property type="match status" value="1"/>
</dbReference>
<dbReference type="SUPFAM" id="SSF52540">
    <property type="entry name" value="P-loop containing nucleoside triphosphate hydrolases"/>
    <property type="match status" value="1"/>
</dbReference>
<proteinExistence type="inferred from homology"/>
<dbReference type="GO" id="GO:0007018">
    <property type="term" value="P:microtubule-based movement"/>
    <property type="evidence" value="ECO:0007669"/>
    <property type="project" value="InterPro"/>
</dbReference>
<keyword evidence="2" id="KW-0505">Motor protein</keyword>
<evidence type="ECO:0000256" key="2">
    <source>
        <dbReference type="ARBA" id="ARBA00023175"/>
    </source>
</evidence>
<dbReference type="GO" id="GO:0005524">
    <property type="term" value="F:ATP binding"/>
    <property type="evidence" value="ECO:0007669"/>
    <property type="project" value="InterPro"/>
</dbReference>
<evidence type="ECO:0000313" key="6">
    <source>
        <dbReference type="Proteomes" id="UP000485058"/>
    </source>
</evidence>
<name>A0A6A0A962_HAELA</name>
<dbReference type="Gene3D" id="1.20.58.1980">
    <property type="match status" value="1"/>
</dbReference>
<sequence length="96" mass="9977">MRLLAGTKGSHIPYRESKLTRLLQPSLEGNAQVVLLATISPLAMAVAESESTLDFMAQAKRVTTHATVSASTAVWSVWGVPALTEGLSGVPTGTAA</sequence>
<dbReference type="GO" id="GO:0003777">
    <property type="term" value="F:microtubule motor activity"/>
    <property type="evidence" value="ECO:0007669"/>
    <property type="project" value="InterPro"/>
</dbReference>
<evidence type="ECO:0000256" key="3">
    <source>
        <dbReference type="PROSITE-ProRule" id="PRU00283"/>
    </source>
</evidence>
<dbReference type="InterPro" id="IPR001752">
    <property type="entry name" value="Kinesin_motor_dom"/>
</dbReference>
<feature type="non-terminal residue" evidence="5">
    <location>
        <position position="96"/>
    </location>
</feature>
<dbReference type="InterPro" id="IPR027640">
    <property type="entry name" value="Kinesin-like_fam"/>
</dbReference>